<dbReference type="PANTHER" id="PTHR43065:SF10">
    <property type="entry name" value="PEROXIDE STRESS-ACTIVATED HISTIDINE KINASE MAK3"/>
    <property type="match status" value="1"/>
</dbReference>
<dbReference type="SMART" id="SM00388">
    <property type="entry name" value="HisKA"/>
    <property type="match status" value="1"/>
</dbReference>
<dbReference type="InterPro" id="IPR036097">
    <property type="entry name" value="HisK_dim/P_sf"/>
</dbReference>
<reference evidence="10 11" key="1">
    <citation type="submission" date="2009-04" db="EMBL/GenBank/DDBJ databases">
        <authorList>
            <person name="Reysenbach A.-L."/>
            <person name="Heidelberg J.F."/>
            <person name="Nelson W.C."/>
        </authorList>
    </citation>
    <scope>NUCLEOTIDE SEQUENCE [LARGE SCALE GENOMIC DNA]</scope>
    <source>
        <strain evidence="10 11">SS-5</strain>
    </source>
</reference>
<dbReference type="Gene3D" id="1.10.287.130">
    <property type="match status" value="1"/>
</dbReference>
<keyword evidence="5" id="KW-0547">Nucleotide-binding</keyword>
<evidence type="ECO:0000256" key="2">
    <source>
        <dbReference type="ARBA" id="ARBA00012438"/>
    </source>
</evidence>
<evidence type="ECO:0000256" key="7">
    <source>
        <dbReference type="ARBA" id="ARBA00022840"/>
    </source>
</evidence>
<comment type="caution">
    <text evidence="10">The sequence shown here is derived from an EMBL/GenBank/DDBJ whole genome shotgun (WGS) entry which is preliminary data.</text>
</comment>
<keyword evidence="3" id="KW-0597">Phosphoprotein</keyword>
<dbReference type="GO" id="GO:0000155">
    <property type="term" value="F:phosphorelay sensor kinase activity"/>
    <property type="evidence" value="ECO:0007669"/>
    <property type="project" value="InterPro"/>
</dbReference>
<dbReference type="GO" id="GO:0005524">
    <property type="term" value="F:ATP binding"/>
    <property type="evidence" value="ECO:0007669"/>
    <property type="project" value="UniProtKB-KW"/>
</dbReference>
<dbReference type="PRINTS" id="PR00344">
    <property type="entry name" value="BCTRLSENSOR"/>
</dbReference>
<dbReference type="EMBL" id="ABZS01000039">
    <property type="protein sequence ID" value="EEP60940.1"/>
    <property type="molecule type" value="Genomic_DNA"/>
</dbReference>
<evidence type="ECO:0000313" key="10">
    <source>
        <dbReference type="EMBL" id="EEP60940.1"/>
    </source>
</evidence>
<dbReference type="Pfam" id="PF00512">
    <property type="entry name" value="HisKA"/>
    <property type="match status" value="1"/>
</dbReference>
<keyword evidence="6 10" id="KW-0418">Kinase</keyword>
<dbReference type="RefSeq" id="WP_007546200.1">
    <property type="nucleotide sequence ID" value="NZ_ABZS01000039.1"/>
</dbReference>
<dbReference type="OrthoDB" id="9784397at2"/>
<dbReference type="PANTHER" id="PTHR43065">
    <property type="entry name" value="SENSOR HISTIDINE KINASE"/>
    <property type="match status" value="1"/>
</dbReference>
<dbReference type="InterPro" id="IPR005467">
    <property type="entry name" value="His_kinase_dom"/>
</dbReference>
<keyword evidence="8" id="KW-0902">Two-component regulatory system</keyword>
<organism evidence="10 11">
    <name type="scientific">Sulfurihydrogenibium yellowstonense SS-5</name>
    <dbReference type="NCBI Taxonomy" id="432331"/>
    <lineage>
        <taxon>Bacteria</taxon>
        <taxon>Pseudomonadati</taxon>
        <taxon>Aquificota</taxon>
        <taxon>Aquificia</taxon>
        <taxon>Aquificales</taxon>
        <taxon>Hydrogenothermaceae</taxon>
        <taxon>Sulfurihydrogenibium</taxon>
    </lineage>
</organism>
<evidence type="ECO:0000259" key="9">
    <source>
        <dbReference type="PROSITE" id="PS50109"/>
    </source>
</evidence>
<feature type="domain" description="Histidine kinase" evidence="9">
    <location>
        <begin position="116"/>
        <end position="320"/>
    </location>
</feature>
<comment type="catalytic activity">
    <reaction evidence="1">
        <text>ATP + protein L-histidine = ADP + protein N-phospho-L-histidine.</text>
        <dbReference type="EC" id="2.7.13.3"/>
    </reaction>
</comment>
<keyword evidence="11" id="KW-1185">Reference proteome</keyword>
<name>C4FJ17_9AQUI</name>
<dbReference type="InterPro" id="IPR003661">
    <property type="entry name" value="HisK_dim/P_dom"/>
</dbReference>
<dbReference type="PROSITE" id="PS50109">
    <property type="entry name" value="HIS_KIN"/>
    <property type="match status" value="1"/>
</dbReference>
<evidence type="ECO:0000256" key="3">
    <source>
        <dbReference type="ARBA" id="ARBA00022553"/>
    </source>
</evidence>
<dbReference type="InterPro" id="IPR003594">
    <property type="entry name" value="HATPase_dom"/>
</dbReference>
<keyword evidence="7" id="KW-0067">ATP-binding</keyword>
<keyword evidence="4" id="KW-0808">Transferase</keyword>
<protein>
    <recommendedName>
        <fullName evidence="2">histidine kinase</fullName>
        <ecNumber evidence="2">2.7.13.3</ecNumber>
    </recommendedName>
</protein>
<accession>C4FJ17</accession>
<dbReference type="Gene3D" id="3.30.565.10">
    <property type="entry name" value="Histidine kinase-like ATPase, C-terminal domain"/>
    <property type="match status" value="1"/>
</dbReference>
<dbReference type="SUPFAM" id="SSF47384">
    <property type="entry name" value="Homodimeric domain of signal transducing histidine kinase"/>
    <property type="match status" value="1"/>
</dbReference>
<dbReference type="Pfam" id="PF02518">
    <property type="entry name" value="HATPase_c"/>
    <property type="match status" value="1"/>
</dbReference>
<evidence type="ECO:0000256" key="8">
    <source>
        <dbReference type="ARBA" id="ARBA00023012"/>
    </source>
</evidence>
<evidence type="ECO:0000256" key="1">
    <source>
        <dbReference type="ARBA" id="ARBA00000085"/>
    </source>
</evidence>
<dbReference type="EC" id="2.7.13.3" evidence="2"/>
<evidence type="ECO:0000313" key="11">
    <source>
        <dbReference type="Proteomes" id="UP000005540"/>
    </source>
</evidence>
<evidence type="ECO:0000256" key="6">
    <source>
        <dbReference type="ARBA" id="ARBA00022777"/>
    </source>
</evidence>
<dbReference type="SMART" id="SM00387">
    <property type="entry name" value="HATPase_c"/>
    <property type="match status" value="1"/>
</dbReference>
<evidence type="ECO:0000256" key="4">
    <source>
        <dbReference type="ARBA" id="ARBA00022679"/>
    </source>
</evidence>
<dbReference type="InterPro" id="IPR004358">
    <property type="entry name" value="Sig_transdc_His_kin-like_C"/>
</dbReference>
<gene>
    <name evidence="10" type="ORF">SULYE_0558</name>
</gene>
<sequence length="320" mass="37238">MFEKEILESILEPITVLDYSGRILYSNQEFENYRSILGRKLNKLLSDIINLKYVKEGIPVKNLYKEIDGYKFLIDIFPYENDKVILLLRDITRFYNLEEESKREGTLYAFSKMLSELFHDMKGPITGIKAAVQYLKDNPEDKELLDDILYEIKRIEEFINQIAYLNKPEKLNLSKENIHKLIDNVIAKFSKIYSEVEFVRKYDPSLPEIKIDKNQILNVIENLIKNALEAINFKGKVEVETGISSDEIYSPKRNKISIKIKDSGPGIPEDMLDKLFIPFYTTKEFGTGVGLARSYKIVKQHKGILRYIGNSTFEIILPIE</sequence>
<dbReference type="SUPFAM" id="SSF55874">
    <property type="entry name" value="ATPase domain of HSP90 chaperone/DNA topoisomerase II/histidine kinase"/>
    <property type="match status" value="1"/>
</dbReference>
<dbReference type="AlphaFoldDB" id="C4FJ17"/>
<dbReference type="InterPro" id="IPR036890">
    <property type="entry name" value="HATPase_C_sf"/>
</dbReference>
<dbReference type="Proteomes" id="UP000005540">
    <property type="component" value="Unassembled WGS sequence"/>
</dbReference>
<evidence type="ECO:0000256" key="5">
    <source>
        <dbReference type="ARBA" id="ARBA00022741"/>
    </source>
</evidence>
<proteinExistence type="predicted"/>
<dbReference type="CDD" id="cd00082">
    <property type="entry name" value="HisKA"/>
    <property type="match status" value="1"/>
</dbReference>